<name>A0A1R1XE71_9FUNG</name>
<evidence type="ECO:0000313" key="2">
    <source>
        <dbReference type="Proteomes" id="UP000187429"/>
    </source>
</evidence>
<evidence type="ECO:0000313" key="1">
    <source>
        <dbReference type="EMBL" id="OMJ12893.1"/>
    </source>
</evidence>
<accession>A0A1R1XE71</accession>
<protein>
    <submittedName>
        <fullName evidence="1">Uncharacterized protein</fullName>
    </submittedName>
</protein>
<dbReference type="AlphaFoldDB" id="A0A1R1XE71"/>
<gene>
    <name evidence="1" type="ORF">AYI69_g9223</name>
</gene>
<sequence>MFKSPRSSPVITPPINGADFLEEENYSYRCGQSPSASQRDIQKLPRTEEGLLESASFSPSPMFQILIFCA</sequence>
<reference evidence="2" key="1">
    <citation type="submission" date="2017-01" db="EMBL/GenBank/DDBJ databases">
        <authorList>
            <person name="Wang Y."/>
            <person name="White M."/>
            <person name="Kvist S."/>
            <person name="Moncalvo J.-M."/>
        </authorList>
    </citation>
    <scope>NUCLEOTIDE SEQUENCE [LARGE SCALE GENOMIC DNA]</scope>
    <source>
        <strain evidence="2">ID-206-W2</strain>
    </source>
</reference>
<comment type="caution">
    <text evidence="1">The sequence shown here is derived from an EMBL/GenBank/DDBJ whole genome shotgun (WGS) entry which is preliminary data.</text>
</comment>
<keyword evidence="2" id="KW-1185">Reference proteome</keyword>
<organism evidence="1 2">
    <name type="scientific">Smittium culicis</name>
    <dbReference type="NCBI Taxonomy" id="133412"/>
    <lineage>
        <taxon>Eukaryota</taxon>
        <taxon>Fungi</taxon>
        <taxon>Fungi incertae sedis</taxon>
        <taxon>Zoopagomycota</taxon>
        <taxon>Kickxellomycotina</taxon>
        <taxon>Harpellomycetes</taxon>
        <taxon>Harpellales</taxon>
        <taxon>Legeriomycetaceae</taxon>
        <taxon>Smittium</taxon>
    </lineage>
</organism>
<dbReference type="EMBL" id="LSSM01005337">
    <property type="protein sequence ID" value="OMJ12893.1"/>
    <property type="molecule type" value="Genomic_DNA"/>
</dbReference>
<proteinExistence type="predicted"/>
<dbReference type="Proteomes" id="UP000187429">
    <property type="component" value="Unassembled WGS sequence"/>
</dbReference>